<name>A0A314L727_NICAT</name>
<dbReference type="AlphaFoldDB" id="A0A314L727"/>
<comment type="caution">
    <text evidence="2">The sequence shown here is derived from an EMBL/GenBank/DDBJ whole genome shotgun (WGS) entry which is preliminary data.</text>
</comment>
<proteinExistence type="predicted"/>
<evidence type="ECO:0000256" key="1">
    <source>
        <dbReference type="SAM" id="MobiDB-lite"/>
    </source>
</evidence>
<feature type="region of interest" description="Disordered" evidence="1">
    <location>
        <begin position="31"/>
        <end position="64"/>
    </location>
</feature>
<keyword evidence="3" id="KW-1185">Reference proteome</keyword>
<evidence type="ECO:0000313" key="3">
    <source>
        <dbReference type="Proteomes" id="UP000187609"/>
    </source>
</evidence>
<reference evidence="2" key="1">
    <citation type="submission" date="2016-11" db="EMBL/GenBank/DDBJ databases">
        <title>The genome of Nicotiana attenuata.</title>
        <authorList>
            <person name="Xu S."/>
            <person name="Brockmoeller T."/>
            <person name="Gaquerel E."/>
            <person name="Navarro A."/>
            <person name="Kuhl H."/>
            <person name="Gase K."/>
            <person name="Ling Z."/>
            <person name="Zhou W."/>
            <person name="Kreitzer C."/>
            <person name="Stanke M."/>
            <person name="Tang H."/>
            <person name="Lyons E."/>
            <person name="Pandey P."/>
            <person name="Pandey S.P."/>
            <person name="Timmermann B."/>
            <person name="Baldwin I.T."/>
        </authorList>
    </citation>
    <scope>NUCLEOTIDE SEQUENCE [LARGE SCALE GENOMIC DNA]</scope>
    <source>
        <strain evidence="2">UT</strain>
    </source>
</reference>
<gene>
    <name evidence="2" type="ORF">A4A49_34718</name>
</gene>
<organism evidence="2 3">
    <name type="scientific">Nicotiana attenuata</name>
    <name type="common">Coyote tobacco</name>
    <dbReference type="NCBI Taxonomy" id="49451"/>
    <lineage>
        <taxon>Eukaryota</taxon>
        <taxon>Viridiplantae</taxon>
        <taxon>Streptophyta</taxon>
        <taxon>Embryophyta</taxon>
        <taxon>Tracheophyta</taxon>
        <taxon>Spermatophyta</taxon>
        <taxon>Magnoliopsida</taxon>
        <taxon>eudicotyledons</taxon>
        <taxon>Gunneridae</taxon>
        <taxon>Pentapetalae</taxon>
        <taxon>asterids</taxon>
        <taxon>lamiids</taxon>
        <taxon>Solanales</taxon>
        <taxon>Solanaceae</taxon>
        <taxon>Nicotianoideae</taxon>
        <taxon>Nicotianeae</taxon>
        <taxon>Nicotiana</taxon>
    </lineage>
</organism>
<evidence type="ECO:0000313" key="2">
    <source>
        <dbReference type="EMBL" id="OIT37388.1"/>
    </source>
</evidence>
<accession>A0A314L727</accession>
<sequence length="107" mass="12563">MDFVAQIRSGEPLKSAFFTPSKTINKRNSRFERVSNRKKQLHKTYRSDTAGLKKKRRRKLDNSRKEIDGTLKYERSIDCRRRVAENREVAAEAKENCIKMLDPNSAF</sequence>
<dbReference type="EMBL" id="MJEQ01000316">
    <property type="protein sequence ID" value="OIT37388.1"/>
    <property type="molecule type" value="Genomic_DNA"/>
</dbReference>
<dbReference type="Gramene" id="OIT37388">
    <property type="protein sequence ID" value="OIT37388"/>
    <property type="gene ID" value="A4A49_34718"/>
</dbReference>
<dbReference type="Proteomes" id="UP000187609">
    <property type="component" value="Unassembled WGS sequence"/>
</dbReference>
<protein>
    <submittedName>
        <fullName evidence="2">Uncharacterized protein</fullName>
    </submittedName>
</protein>